<sequence length="49" mass="5898">MIVDDASARFEYLERQREIAMGHMQDAHHHPIRDTPRSDRRAIAQQRFH</sequence>
<feature type="non-terminal residue" evidence="2">
    <location>
        <position position="49"/>
    </location>
</feature>
<dbReference type="EMBL" id="BART01038571">
    <property type="protein sequence ID" value="GAH06131.1"/>
    <property type="molecule type" value="Genomic_DNA"/>
</dbReference>
<evidence type="ECO:0000313" key="2">
    <source>
        <dbReference type="EMBL" id="GAH06131.1"/>
    </source>
</evidence>
<protein>
    <submittedName>
        <fullName evidence="2">Uncharacterized protein</fullName>
    </submittedName>
</protein>
<feature type="compositionally biased region" description="Basic and acidic residues" evidence="1">
    <location>
        <begin position="23"/>
        <end position="42"/>
    </location>
</feature>
<dbReference type="AlphaFoldDB" id="X1CCZ1"/>
<evidence type="ECO:0000256" key="1">
    <source>
        <dbReference type="SAM" id="MobiDB-lite"/>
    </source>
</evidence>
<gene>
    <name evidence="2" type="ORF">S01H4_63891</name>
</gene>
<reference evidence="2" key="1">
    <citation type="journal article" date="2014" name="Front. Microbiol.">
        <title>High frequency of phylogenetically diverse reductive dehalogenase-homologous genes in deep subseafloor sedimentary metagenomes.</title>
        <authorList>
            <person name="Kawai M."/>
            <person name="Futagami T."/>
            <person name="Toyoda A."/>
            <person name="Takaki Y."/>
            <person name="Nishi S."/>
            <person name="Hori S."/>
            <person name="Arai W."/>
            <person name="Tsubouchi T."/>
            <person name="Morono Y."/>
            <person name="Uchiyama I."/>
            <person name="Ito T."/>
            <person name="Fujiyama A."/>
            <person name="Inagaki F."/>
            <person name="Takami H."/>
        </authorList>
    </citation>
    <scope>NUCLEOTIDE SEQUENCE</scope>
    <source>
        <strain evidence="2">Expedition CK06-06</strain>
    </source>
</reference>
<feature type="region of interest" description="Disordered" evidence="1">
    <location>
        <begin position="23"/>
        <end position="49"/>
    </location>
</feature>
<proteinExistence type="predicted"/>
<accession>X1CCZ1</accession>
<organism evidence="2">
    <name type="scientific">marine sediment metagenome</name>
    <dbReference type="NCBI Taxonomy" id="412755"/>
    <lineage>
        <taxon>unclassified sequences</taxon>
        <taxon>metagenomes</taxon>
        <taxon>ecological metagenomes</taxon>
    </lineage>
</organism>
<name>X1CCZ1_9ZZZZ</name>
<comment type="caution">
    <text evidence="2">The sequence shown here is derived from an EMBL/GenBank/DDBJ whole genome shotgun (WGS) entry which is preliminary data.</text>
</comment>